<keyword evidence="3" id="KW-1185">Reference proteome</keyword>
<dbReference type="Gene3D" id="2.40.128.410">
    <property type="match status" value="1"/>
</dbReference>
<protein>
    <submittedName>
        <fullName evidence="2">DUF4251 domain-containing protein</fullName>
    </submittedName>
</protein>
<feature type="chain" id="PRO_5018790825" evidence="1">
    <location>
        <begin position="23"/>
        <end position="167"/>
    </location>
</feature>
<evidence type="ECO:0000256" key="1">
    <source>
        <dbReference type="SAM" id="SignalP"/>
    </source>
</evidence>
<organism evidence="2 3">
    <name type="scientific">Mucilaginibacter limnophilus</name>
    <dbReference type="NCBI Taxonomy" id="1932778"/>
    <lineage>
        <taxon>Bacteria</taxon>
        <taxon>Pseudomonadati</taxon>
        <taxon>Bacteroidota</taxon>
        <taxon>Sphingobacteriia</taxon>
        <taxon>Sphingobacteriales</taxon>
        <taxon>Sphingobacteriaceae</taxon>
        <taxon>Mucilaginibacter</taxon>
    </lineage>
</organism>
<gene>
    <name evidence="2" type="ORF">EOD41_10415</name>
</gene>
<dbReference type="AlphaFoldDB" id="A0A3S2Y3E1"/>
<keyword evidence="1" id="KW-0732">Signal</keyword>
<dbReference type="Proteomes" id="UP000282759">
    <property type="component" value="Unassembled WGS sequence"/>
</dbReference>
<accession>A0A3S2Y3E1</accession>
<dbReference type="RefSeq" id="WP_127704737.1">
    <property type="nucleotide sequence ID" value="NZ_SACK01000003.1"/>
</dbReference>
<dbReference type="EMBL" id="SACK01000003">
    <property type="protein sequence ID" value="RVU01025.1"/>
    <property type="molecule type" value="Genomic_DNA"/>
</dbReference>
<proteinExistence type="predicted"/>
<comment type="caution">
    <text evidence="2">The sequence shown here is derived from an EMBL/GenBank/DDBJ whole genome shotgun (WGS) entry which is preliminary data.</text>
</comment>
<feature type="signal peptide" evidence="1">
    <location>
        <begin position="1"/>
        <end position="22"/>
    </location>
</feature>
<reference evidence="2 3" key="1">
    <citation type="submission" date="2019-01" db="EMBL/GenBank/DDBJ databases">
        <authorList>
            <person name="Chen W.-M."/>
        </authorList>
    </citation>
    <scope>NUCLEOTIDE SEQUENCE [LARGE SCALE GENOMIC DNA]</scope>
    <source>
        <strain evidence="2 3">YBJ-36</strain>
    </source>
</reference>
<name>A0A3S2Y3E1_9SPHI</name>
<evidence type="ECO:0000313" key="3">
    <source>
        <dbReference type="Proteomes" id="UP000282759"/>
    </source>
</evidence>
<dbReference type="InterPro" id="IPR025347">
    <property type="entry name" value="DUF4251"/>
</dbReference>
<dbReference type="Pfam" id="PF14059">
    <property type="entry name" value="DUF4251"/>
    <property type="match status" value="1"/>
</dbReference>
<sequence length="167" mass="18435">MKTLLNIVIAALMLLSVNAVSAQNSKADKKAAKELAVMNKIDSVNYTFKATYMIPLQGPGRPIVTNDYDLRVKKDSVIAYLPFFGRVYMKAPINSNDGGLKFTSTKFDYKTTTKKKGGWRVTIIIKDTDKANRITLDISPNGSATLVTVGNFRDAITFYGNIVTDNK</sequence>
<dbReference type="OrthoDB" id="1097715at2"/>
<evidence type="ECO:0000313" key="2">
    <source>
        <dbReference type="EMBL" id="RVU01025.1"/>
    </source>
</evidence>